<dbReference type="PANTHER" id="PTHR46847:SF1">
    <property type="entry name" value="D-ALLOSE-BINDING PERIPLASMIC PROTEIN-RELATED"/>
    <property type="match status" value="1"/>
</dbReference>
<dbReference type="EMBL" id="LTDM01000002">
    <property type="protein sequence ID" value="OLS03795.1"/>
    <property type="molecule type" value="Genomic_DNA"/>
</dbReference>
<keyword evidence="3 4" id="KW-0732">Signal</keyword>
<evidence type="ECO:0000256" key="4">
    <source>
        <dbReference type="SAM" id="SignalP"/>
    </source>
</evidence>
<protein>
    <submittedName>
        <fullName evidence="6">D-ribose-binding periplasmic protein</fullName>
    </submittedName>
</protein>
<dbReference type="CDD" id="cd01536">
    <property type="entry name" value="PBP1_ABC_sugar_binding-like"/>
    <property type="match status" value="1"/>
</dbReference>
<dbReference type="SUPFAM" id="SSF53822">
    <property type="entry name" value="Periplasmic binding protein-like I"/>
    <property type="match status" value="1"/>
</dbReference>
<proteinExistence type="inferred from homology"/>
<sequence>MKKIISLMLICVLAFSLVACTQEGEKPSKTPGDTGEKLRMGYITMDLGNPYFVRVIEGMKEKAKELDIELTIHDGKSDVEPQIKAMEDLITQKVDAIILSANSSEALNPMIQEAKSAGIKVIAANAEVGDPDAFIGSIEYDNGFQAGEIAGEYIRDNLNGEAKVAILKLGTIPAALERTRGQREGVLSIAPNAKIVAEPEASTRELGLNAIETLLQSNPDLNVVLGINDDSVLGAYQAMMSAGKDGKDIVLVGFDAIEEALLKIKEGGIYRGTIDIAPFESGKVIIETAKKVVKDGPIKELIEFPVTKVTPENVDKFLNK</sequence>
<dbReference type="InterPro" id="IPR025997">
    <property type="entry name" value="SBP_2_dom"/>
</dbReference>
<comment type="caution">
    <text evidence="6">The sequence shown here is derived from an EMBL/GenBank/DDBJ whole genome shotgun (WGS) entry which is preliminary data.</text>
</comment>
<feature type="chain" id="PRO_5039553001" evidence="4">
    <location>
        <begin position="22"/>
        <end position="320"/>
    </location>
</feature>
<dbReference type="PROSITE" id="PS51257">
    <property type="entry name" value="PROKAR_LIPOPROTEIN"/>
    <property type="match status" value="1"/>
</dbReference>
<organism evidence="6 7">
    <name type="scientific">Tissierella creatinophila DSM 6911</name>
    <dbReference type="NCBI Taxonomy" id="1123403"/>
    <lineage>
        <taxon>Bacteria</taxon>
        <taxon>Bacillati</taxon>
        <taxon>Bacillota</taxon>
        <taxon>Tissierellia</taxon>
        <taxon>Tissierellales</taxon>
        <taxon>Tissierellaceae</taxon>
        <taxon>Tissierella</taxon>
    </lineage>
</organism>
<dbReference type="OrthoDB" id="9769193at2"/>
<dbReference type="GO" id="GO:0030313">
    <property type="term" value="C:cell envelope"/>
    <property type="evidence" value="ECO:0007669"/>
    <property type="project" value="UniProtKB-SubCell"/>
</dbReference>
<accession>A0A1U7M934</accession>
<keyword evidence="7" id="KW-1185">Reference proteome</keyword>
<feature type="signal peptide" evidence="4">
    <location>
        <begin position="1"/>
        <end position="21"/>
    </location>
</feature>
<evidence type="ECO:0000313" key="7">
    <source>
        <dbReference type="Proteomes" id="UP000186112"/>
    </source>
</evidence>
<name>A0A1U7M934_TISCR</name>
<gene>
    <name evidence="6" type="primary">rbsB</name>
    <name evidence="6" type="ORF">TICRE_01180</name>
</gene>
<comment type="similarity">
    <text evidence="2">Belongs to the bacterial solute-binding protein 2 family.</text>
</comment>
<reference evidence="6 7" key="1">
    <citation type="submission" date="2016-02" db="EMBL/GenBank/DDBJ databases">
        <title>Genome sequence of Tissierella creatinophila DSM 6911.</title>
        <authorList>
            <person name="Poehlein A."/>
            <person name="Daniel R."/>
        </authorList>
    </citation>
    <scope>NUCLEOTIDE SEQUENCE [LARGE SCALE GENOMIC DNA]</scope>
    <source>
        <strain evidence="6 7">DSM 6911</strain>
    </source>
</reference>
<dbReference type="Proteomes" id="UP000186112">
    <property type="component" value="Unassembled WGS sequence"/>
</dbReference>
<comment type="subcellular location">
    <subcellularLocation>
        <location evidence="1">Cell envelope</location>
    </subcellularLocation>
</comment>
<dbReference type="RefSeq" id="WP_075724095.1">
    <property type="nucleotide sequence ID" value="NZ_LTDM01000002.1"/>
</dbReference>
<evidence type="ECO:0000313" key="6">
    <source>
        <dbReference type="EMBL" id="OLS03795.1"/>
    </source>
</evidence>
<evidence type="ECO:0000256" key="3">
    <source>
        <dbReference type="ARBA" id="ARBA00022729"/>
    </source>
</evidence>
<dbReference type="GO" id="GO:0030246">
    <property type="term" value="F:carbohydrate binding"/>
    <property type="evidence" value="ECO:0007669"/>
    <property type="project" value="UniProtKB-ARBA"/>
</dbReference>
<dbReference type="PANTHER" id="PTHR46847">
    <property type="entry name" value="D-ALLOSE-BINDING PERIPLASMIC PROTEIN-RELATED"/>
    <property type="match status" value="1"/>
</dbReference>
<dbReference type="Pfam" id="PF13407">
    <property type="entry name" value="Peripla_BP_4"/>
    <property type="match status" value="1"/>
</dbReference>
<feature type="domain" description="Periplasmic binding protein" evidence="5">
    <location>
        <begin position="41"/>
        <end position="294"/>
    </location>
</feature>
<dbReference type="InterPro" id="IPR028082">
    <property type="entry name" value="Peripla_BP_I"/>
</dbReference>
<evidence type="ECO:0000256" key="2">
    <source>
        <dbReference type="ARBA" id="ARBA00007639"/>
    </source>
</evidence>
<dbReference type="AlphaFoldDB" id="A0A1U7M934"/>
<evidence type="ECO:0000259" key="5">
    <source>
        <dbReference type="Pfam" id="PF13407"/>
    </source>
</evidence>
<evidence type="ECO:0000256" key="1">
    <source>
        <dbReference type="ARBA" id="ARBA00004196"/>
    </source>
</evidence>
<dbReference type="Gene3D" id="3.40.50.2300">
    <property type="match status" value="2"/>
</dbReference>